<name>A0A1Q2MFF5_9BACT</name>
<gene>
    <name evidence="1" type="ORF">SMSP2_01807</name>
</gene>
<dbReference type="Proteomes" id="UP000188181">
    <property type="component" value="Chromosome"/>
</dbReference>
<accession>A0A1Q2MFF5</accession>
<sequence length="231" mass="24916" precursor="true">MKGLLKKIATAAMISAAALTPNLKAGQMDLHKTYTPRHITLTQPDPHHYSDSWEVSAYVRNNTRDALNEGVIDYSDLLTQIADLPHNVSTYSDDGNDANNMSDFINGAKNDKLLGAGIGNLDNQGLGWDADVRDDGTVYFTHNGLIPGVTYVYWDDGLAKEVDLGIADSLLNGYTLGLDQNRTIEDMATAQRTAMNIYPADGYAVNVVPEPATAGLMLTGLAAIAASRKKE</sequence>
<dbReference type="InterPro" id="IPR013424">
    <property type="entry name" value="Ice-binding_C"/>
</dbReference>
<evidence type="ECO:0000313" key="2">
    <source>
        <dbReference type="Proteomes" id="UP000188181"/>
    </source>
</evidence>
<dbReference type="EMBL" id="CP019646">
    <property type="protein sequence ID" value="AQQ71433.1"/>
    <property type="molecule type" value="Genomic_DNA"/>
</dbReference>
<proteinExistence type="predicted"/>
<dbReference type="AlphaFoldDB" id="A0A1Q2MFF5"/>
<dbReference type="KEGG" id="pbas:SMSP2_01807"/>
<protein>
    <submittedName>
        <fullName evidence="1">PEP-CTERM motif protein</fullName>
    </submittedName>
</protein>
<organism evidence="1 2">
    <name type="scientific">Limihaloglobus sulfuriphilus</name>
    <dbReference type="NCBI Taxonomy" id="1851148"/>
    <lineage>
        <taxon>Bacteria</taxon>
        <taxon>Pseudomonadati</taxon>
        <taxon>Planctomycetota</taxon>
        <taxon>Phycisphaerae</taxon>
        <taxon>Sedimentisphaerales</taxon>
        <taxon>Sedimentisphaeraceae</taxon>
        <taxon>Limihaloglobus</taxon>
    </lineage>
</organism>
<keyword evidence="2" id="KW-1185">Reference proteome</keyword>
<dbReference type="RefSeq" id="WP_146683609.1">
    <property type="nucleotide sequence ID" value="NZ_CP019646.1"/>
</dbReference>
<reference evidence="2" key="1">
    <citation type="submission" date="2017-02" db="EMBL/GenBank/DDBJ databases">
        <title>Comparative genomics and description of representatives of a novel lineage of planctomycetes thriving in anoxic sediments.</title>
        <authorList>
            <person name="Spring S."/>
            <person name="Bunk B."/>
            <person name="Sproer C."/>
        </authorList>
    </citation>
    <scope>NUCLEOTIDE SEQUENCE [LARGE SCALE GENOMIC DNA]</scope>
    <source>
        <strain evidence="2">SM-Chi-D1</strain>
    </source>
</reference>
<evidence type="ECO:0000313" key="1">
    <source>
        <dbReference type="EMBL" id="AQQ71433.1"/>
    </source>
</evidence>
<dbReference type="NCBIfam" id="TIGR02595">
    <property type="entry name" value="PEP_CTERM"/>
    <property type="match status" value="1"/>
</dbReference>